<feature type="region of interest" description="Disordered" evidence="1">
    <location>
        <begin position="1"/>
        <end position="23"/>
    </location>
</feature>
<proteinExistence type="predicted"/>
<dbReference type="AlphaFoldDB" id="A0A242A399"/>
<dbReference type="Proteomes" id="UP000195043">
    <property type="component" value="Unassembled WGS sequence"/>
</dbReference>
<evidence type="ECO:0000256" key="1">
    <source>
        <dbReference type="SAM" id="MobiDB-lite"/>
    </source>
</evidence>
<dbReference type="RefSeq" id="WP_086273432.1">
    <property type="nucleotide sequence ID" value="NZ_NGKU01000001.1"/>
</dbReference>
<keyword evidence="3" id="KW-1185">Reference proteome</keyword>
<evidence type="ECO:0000313" key="2">
    <source>
        <dbReference type="EMBL" id="OTN75370.1"/>
    </source>
</evidence>
<name>A0A242A399_9ENTE</name>
<comment type="caution">
    <text evidence="2">The sequence shown here is derived from an EMBL/GenBank/DDBJ whole genome shotgun (WGS) entry which is preliminary data.</text>
</comment>
<dbReference type="OrthoDB" id="2189846at2"/>
<dbReference type="EMBL" id="NGKU01000001">
    <property type="protein sequence ID" value="OTN75370.1"/>
    <property type="molecule type" value="Genomic_DNA"/>
</dbReference>
<accession>A0A242A399</accession>
<gene>
    <name evidence="2" type="ORF">A5886_000440</name>
</gene>
<protein>
    <submittedName>
        <fullName evidence="2">Uncharacterized protein</fullName>
    </submittedName>
</protein>
<organism evidence="2 3">
    <name type="scientific">Candidatus Enterococcus testudinis</name>
    <dbReference type="NCBI Taxonomy" id="1834191"/>
    <lineage>
        <taxon>Bacteria</taxon>
        <taxon>Bacillati</taxon>
        <taxon>Bacillota</taxon>
        <taxon>Bacilli</taxon>
        <taxon>Lactobacillales</taxon>
        <taxon>Enterococcaceae</taxon>
        <taxon>Enterococcus</taxon>
    </lineage>
</organism>
<sequence length="78" mass="8787">MTEQNKHGFSAGKLKDSGVQASGMRDKIKSEALSLNDCHNTSIAHDRRLIEDSFADFTKQAIVTEKEMKQSFQKVGWE</sequence>
<evidence type="ECO:0000313" key="3">
    <source>
        <dbReference type="Proteomes" id="UP000195043"/>
    </source>
</evidence>
<reference evidence="2 3" key="1">
    <citation type="submission" date="2017-05" db="EMBL/GenBank/DDBJ databases">
        <title>The Genome Sequence of Enterococcus sp. 8G7_MSG3316.</title>
        <authorList>
            <consortium name="The Broad Institute Genomics Platform"/>
            <consortium name="The Broad Institute Genomic Center for Infectious Diseases"/>
            <person name="Earl A."/>
            <person name="Manson A."/>
            <person name="Schwartman J."/>
            <person name="Gilmore M."/>
            <person name="Abouelleil A."/>
            <person name="Cao P."/>
            <person name="Chapman S."/>
            <person name="Cusick C."/>
            <person name="Shea T."/>
            <person name="Young S."/>
            <person name="Neafsey D."/>
            <person name="Nusbaum C."/>
            <person name="Birren B."/>
        </authorList>
    </citation>
    <scope>NUCLEOTIDE SEQUENCE [LARGE SCALE GENOMIC DNA]</scope>
    <source>
        <strain evidence="2 3">8G7_MSG3316</strain>
    </source>
</reference>